<evidence type="ECO:0000259" key="2">
    <source>
        <dbReference type="PROSITE" id="PS50883"/>
    </source>
</evidence>
<dbReference type="Proteomes" id="UP000635606">
    <property type="component" value="Unassembled WGS sequence"/>
</dbReference>
<dbReference type="InterPro" id="IPR035919">
    <property type="entry name" value="EAL_sf"/>
</dbReference>
<protein>
    <submittedName>
        <fullName evidence="4">GGDEF-domain containing protein</fullName>
    </submittedName>
</protein>
<dbReference type="SUPFAM" id="SSF55073">
    <property type="entry name" value="Nucleotide cyclase"/>
    <property type="match status" value="1"/>
</dbReference>
<feature type="transmembrane region" description="Helical" evidence="1">
    <location>
        <begin position="232"/>
        <end position="248"/>
    </location>
</feature>
<feature type="transmembrane region" description="Helical" evidence="1">
    <location>
        <begin position="167"/>
        <end position="190"/>
    </location>
</feature>
<feature type="transmembrane region" description="Helical" evidence="1">
    <location>
        <begin position="105"/>
        <end position="124"/>
    </location>
</feature>
<dbReference type="NCBIfam" id="TIGR00254">
    <property type="entry name" value="GGDEF"/>
    <property type="match status" value="1"/>
</dbReference>
<dbReference type="EMBL" id="BOPH01000079">
    <property type="protein sequence ID" value="GIJ70386.1"/>
    <property type="molecule type" value="Genomic_DNA"/>
</dbReference>
<organism evidence="4 5">
    <name type="scientific">Virgisporangium ochraceum</name>
    <dbReference type="NCBI Taxonomy" id="65505"/>
    <lineage>
        <taxon>Bacteria</taxon>
        <taxon>Bacillati</taxon>
        <taxon>Actinomycetota</taxon>
        <taxon>Actinomycetes</taxon>
        <taxon>Micromonosporales</taxon>
        <taxon>Micromonosporaceae</taxon>
        <taxon>Virgisporangium</taxon>
    </lineage>
</organism>
<keyword evidence="1" id="KW-0472">Membrane</keyword>
<evidence type="ECO:0000313" key="5">
    <source>
        <dbReference type="Proteomes" id="UP000635606"/>
    </source>
</evidence>
<sequence>MITWTRAVTALLCVQAVAVLVYIVLLVLPVEVVPTAVRDGVIGNGAQVVSAVIVALRGVKRPGDRAWSWPIAAGLLAYAVGDILYDSWVSHLDPMPSPALSDLCYLAMYPIAAVGLLAGVRAGNRKVGRGLLLDGLVTFLGAAALIGAVIAPVVANTTSGGDSLVHVLIAAAYPVGDATLVAMVIGVLVLRGGSPGFYGWIGAGLVTFAVADTVYTYRVAIGVYEVGTPLDALWAVGLAIVAFGAWRPQRRSDVRVDRPWMLTAPITSVLVAIGVLVYASVRPLPLAVVLVAAATLVAATGRIIDGFLAVADIARVRLEARTDELTGLGNRRLLYETIEAGLPGMRPGEFMYLLLIDLDRFKEVNDSLGHATGDDVLLTVGSRLRTTITAGDVLVRLGGDEFALLMPGRDADFDVLACAGRIAAAICAPISVAGLALQVEPSIGIACAPVDSLDRTDLMRHADVAMYDAKVNHTGHARYDPDRDDNSRERLQLIAELRDVLRHDPDQLVVYYQPKCSLSGRVVGAEALVRWQHPTRGLIGPDRFVQTAENNSLMPALTGHVLRTALVQVRQWRLSDPLATVSVNLSVTSLLDEGLVDHMTSALTDAGVAADALILEITETMIMVDPERSNRTLHALSALGIKLSIDDYGTGQCSLAYLRDLPVQELKLDRSFVQHIVTKQRDAAIVRSTIELAHSLGLVLVAEGVEDLGSAELLRAMGCDVAQGYYFGRPQPGTPTLAEAVDAAAIDGLSRHQMVKS</sequence>
<keyword evidence="5" id="KW-1185">Reference proteome</keyword>
<feature type="transmembrane region" description="Helical" evidence="1">
    <location>
        <begin position="197"/>
        <end position="220"/>
    </location>
</feature>
<name>A0A8J3ZZW1_9ACTN</name>
<dbReference type="RefSeq" id="WP_203930287.1">
    <property type="nucleotide sequence ID" value="NZ_BOPH01000079.1"/>
</dbReference>
<comment type="caution">
    <text evidence="4">The sequence shown here is derived from an EMBL/GenBank/DDBJ whole genome shotgun (WGS) entry which is preliminary data.</text>
</comment>
<evidence type="ECO:0000259" key="3">
    <source>
        <dbReference type="PROSITE" id="PS50887"/>
    </source>
</evidence>
<feature type="domain" description="EAL" evidence="2">
    <location>
        <begin position="490"/>
        <end position="744"/>
    </location>
</feature>
<dbReference type="PANTHER" id="PTHR44757">
    <property type="entry name" value="DIGUANYLATE CYCLASE DGCP"/>
    <property type="match status" value="1"/>
</dbReference>
<evidence type="ECO:0000256" key="1">
    <source>
        <dbReference type="SAM" id="Phobius"/>
    </source>
</evidence>
<proteinExistence type="predicted"/>
<dbReference type="Pfam" id="PF00990">
    <property type="entry name" value="GGDEF"/>
    <property type="match status" value="1"/>
</dbReference>
<dbReference type="InterPro" id="IPR000160">
    <property type="entry name" value="GGDEF_dom"/>
</dbReference>
<accession>A0A8J3ZZW1</accession>
<dbReference type="SMART" id="SM00267">
    <property type="entry name" value="GGDEF"/>
    <property type="match status" value="1"/>
</dbReference>
<dbReference type="Gene3D" id="3.20.20.450">
    <property type="entry name" value="EAL domain"/>
    <property type="match status" value="1"/>
</dbReference>
<dbReference type="Gene3D" id="3.30.70.270">
    <property type="match status" value="1"/>
</dbReference>
<feature type="transmembrane region" description="Helical" evidence="1">
    <location>
        <begin position="260"/>
        <end position="281"/>
    </location>
</feature>
<dbReference type="PROSITE" id="PS50883">
    <property type="entry name" value="EAL"/>
    <property type="match status" value="1"/>
</dbReference>
<feature type="transmembrane region" description="Helical" evidence="1">
    <location>
        <begin position="40"/>
        <end position="59"/>
    </location>
</feature>
<reference evidence="4" key="1">
    <citation type="submission" date="2021-01" db="EMBL/GenBank/DDBJ databases">
        <title>Whole genome shotgun sequence of Virgisporangium ochraceum NBRC 16418.</title>
        <authorList>
            <person name="Komaki H."/>
            <person name="Tamura T."/>
        </authorList>
    </citation>
    <scope>NUCLEOTIDE SEQUENCE</scope>
    <source>
        <strain evidence="4">NBRC 16418</strain>
    </source>
</reference>
<dbReference type="CDD" id="cd01948">
    <property type="entry name" value="EAL"/>
    <property type="match status" value="1"/>
</dbReference>
<keyword evidence="1" id="KW-1133">Transmembrane helix</keyword>
<dbReference type="SMART" id="SM00052">
    <property type="entry name" value="EAL"/>
    <property type="match status" value="1"/>
</dbReference>
<dbReference type="InterPro" id="IPR052155">
    <property type="entry name" value="Biofilm_reg_signaling"/>
</dbReference>
<evidence type="ECO:0000313" key="4">
    <source>
        <dbReference type="EMBL" id="GIJ70386.1"/>
    </source>
</evidence>
<dbReference type="CDD" id="cd01949">
    <property type="entry name" value="GGDEF"/>
    <property type="match status" value="1"/>
</dbReference>
<feature type="transmembrane region" description="Helical" evidence="1">
    <location>
        <begin position="131"/>
        <end position="155"/>
    </location>
</feature>
<dbReference type="PANTHER" id="PTHR44757:SF2">
    <property type="entry name" value="BIOFILM ARCHITECTURE MAINTENANCE PROTEIN MBAA"/>
    <property type="match status" value="1"/>
</dbReference>
<dbReference type="InterPro" id="IPR029787">
    <property type="entry name" value="Nucleotide_cyclase"/>
</dbReference>
<dbReference type="Pfam" id="PF00563">
    <property type="entry name" value="EAL"/>
    <property type="match status" value="1"/>
</dbReference>
<feature type="domain" description="GGDEF" evidence="3">
    <location>
        <begin position="349"/>
        <end position="484"/>
    </location>
</feature>
<dbReference type="SUPFAM" id="SSF141868">
    <property type="entry name" value="EAL domain-like"/>
    <property type="match status" value="1"/>
</dbReference>
<dbReference type="AlphaFoldDB" id="A0A8J3ZZW1"/>
<dbReference type="PROSITE" id="PS50887">
    <property type="entry name" value="GGDEF"/>
    <property type="match status" value="1"/>
</dbReference>
<gene>
    <name evidence="4" type="ORF">Voc01_053030</name>
</gene>
<feature type="transmembrane region" description="Helical" evidence="1">
    <location>
        <begin position="7"/>
        <end position="28"/>
    </location>
</feature>
<feature type="transmembrane region" description="Helical" evidence="1">
    <location>
        <begin position="66"/>
        <end position="85"/>
    </location>
</feature>
<keyword evidence="1" id="KW-0812">Transmembrane</keyword>
<dbReference type="InterPro" id="IPR043128">
    <property type="entry name" value="Rev_trsase/Diguanyl_cyclase"/>
</dbReference>
<dbReference type="InterPro" id="IPR001633">
    <property type="entry name" value="EAL_dom"/>
</dbReference>